<name>A0AB33AE74_9MYCO</name>
<dbReference type="AlphaFoldDB" id="A0AB33AE74"/>
<evidence type="ECO:0000313" key="2">
    <source>
        <dbReference type="Proteomes" id="UP000013961"/>
    </source>
</evidence>
<accession>A0AB33AE74</accession>
<dbReference type="Gene3D" id="2.30.260.10">
    <property type="entry name" value="putative xylanase like domain"/>
    <property type="match status" value="1"/>
</dbReference>
<reference evidence="1 2" key="1">
    <citation type="journal article" date="2013" name="Genome Announc.">
        <title>Complete Genome Sequence of Mycobacterium massiliense Clinical Strain Asan 50594, Belonging to the Type II Genotype.</title>
        <authorList>
            <person name="Kim B.J."/>
            <person name="Kim B.R."/>
            <person name="Hong S.H."/>
            <person name="Seok S.H."/>
            <person name="Kook Y.H."/>
            <person name="Kim B.J."/>
        </authorList>
    </citation>
    <scope>NUCLEOTIDE SEQUENCE [LARGE SCALE GENOMIC DNA]</scope>
    <source>
        <strain evidence="1 2">50594</strain>
    </source>
</reference>
<dbReference type="Gene3D" id="1.10.3670.10">
    <property type="entry name" value="Putative xylanase like domain"/>
    <property type="match status" value="1"/>
</dbReference>
<evidence type="ECO:0000313" key="1">
    <source>
        <dbReference type="EMBL" id="AGM29991.1"/>
    </source>
</evidence>
<dbReference type="InterPro" id="IPR038765">
    <property type="entry name" value="Papain-like_cys_pep_sf"/>
</dbReference>
<organism evidence="1 2">
    <name type="scientific">Mycobacteroides abscessus subsp. bolletii 50594</name>
    <dbReference type="NCBI Taxonomy" id="1303024"/>
    <lineage>
        <taxon>Bacteria</taxon>
        <taxon>Bacillati</taxon>
        <taxon>Actinomycetota</taxon>
        <taxon>Actinomycetes</taxon>
        <taxon>Mycobacteriales</taxon>
        <taxon>Mycobacteriaceae</taxon>
        <taxon>Mycobacteroides</taxon>
        <taxon>Mycobacteroides abscessus</taxon>
    </lineage>
</organism>
<dbReference type="EMBL" id="CP004374">
    <property type="protein sequence ID" value="AGM29991.1"/>
    <property type="molecule type" value="Genomic_DNA"/>
</dbReference>
<protein>
    <submittedName>
        <fullName evidence="1">Inner membrane protein</fullName>
    </submittedName>
</protein>
<dbReference type="InterPro" id="IPR010846">
    <property type="entry name" value="AmiA-like"/>
</dbReference>
<dbReference type="SUPFAM" id="SSF54001">
    <property type="entry name" value="Cysteine proteinases"/>
    <property type="match status" value="1"/>
</dbReference>
<sequence>MKSTSRVRKSWPFERHQAMNPTTRRAAARPRYILFAVLVLACVLCAPPAASADTVQITPANEHRLQELVAERNRLAAQNPTQLSAGISALFLHAPYGANTLVGSASVPEQLVVELTRVDCFTYADYVEALKRSSDRAGFLAQLTQIRYRGGDVSFTQRRHFFTDWAADAPVNATDVTASLGAPTEQVTKMLNLKDSGDSYLPGLPPRSRTIFYLPSARVSDGVIANLRDGDYLGAYATASGLDVTHVGIFLHTPSGPVLRNASSLRANNQVVDTPLREYVDTVPGIVVLRPIR</sequence>
<gene>
    <name evidence="1" type="ORF">MASS_3389</name>
</gene>
<dbReference type="Pfam" id="PF07313">
    <property type="entry name" value="AmiA-like"/>
    <property type="match status" value="1"/>
</dbReference>
<dbReference type="Proteomes" id="UP000013961">
    <property type="component" value="Chromosome"/>
</dbReference>
<proteinExistence type="predicted"/>
<dbReference type="KEGG" id="mabb:MASS_3389"/>